<dbReference type="PANTHER" id="PTHR31157">
    <property type="entry name" value="SCP DOMAIN-CONTAINING PROTEIN"/>
    <property type="match status" value="1"/>
</dbReference>
<gene>
    <name evidence="3" type="ORF">M5J20_08830</name>
</gene>
<name>A0ABT1G2N3_9CORY</name>
<evidence type="ECO:0000259" key="2">
    <source>
        <dbReference type="Pfam" id="PF00188"/>
    </source>
</evidence>
<sequence>MPPLPNVNVQQLIGAVMAVLAALSTLIGVPLSPGSSVPAPAVAPAHGAAGVSQQALVDATNRFRERNGLPALEPMPELNAVAQDWSNRMAREDRLYHNPHFVNAYPAGWRYASENVLQNWSNANADVLVNQWANSPGHRANMLDPTITHIGVGVADAASGKRYATQNFARY</sequence>
<reference evidence="3" key="1">
    <citation type="submission" date="2022-05" db="EMBL/GenBank/DDBJ databases">
        <title>Corynebacterium sp. TA-R-1 sp. nov., isolated from human feces.</title>
        <authorList>
            <person name="Shamsuzzaman M."/>
            <person name="Dahal R.H."/>
        </authorList>
    </citation>
    <scope>NUCLEOTIDE SEQUENCE</scope>
    <source>
        <strain evidence="3">TA-R-1</strain>
    </source>
</reference>
<dbReference type="InterPro" id="IPR035940">
    <property type="entry name" value="CAP_sf"/>
</dbReference>
<dbReference type="Gene3D" id="3.40.33.10">
    <property type="entry name" value="CAP"/>
    <property type="match status" value="1"/>
</dbReference>
<dbReference type="CDD" id="cd05379">
    <property type="entry name" value="CAP_bacterial"/>
    <property type="match status" value="1"/>
</dbReference>
<organism evidence="3 4">
    <name type="scientific">Corynebacterium stercoris</name>
    <dbReference type="NCBI Taxonomy" id="2943490"/>
    <lineage>
        <taxon>Bacteria</taxon>
        <taxon>Bacillati</taxon>
        <taxon>Actinomycetota</taxon>
        <taxon>Actinomycetes</taxon>
        <taxon>Mycobacteriales</taxon>
        <taxon>Corynebacteriaceae</taxon>
        <taxon>Corynebacterium</taxon>
    </lineage>
</organism>
<keyword evidence="1" id="KW-0472">Membrane</keyword>
<protein>
    <submittedName>
        <fullName evidence="3">CAP domain-containing protein</fullName>
    </submittedName>
</protein>
<proteinExistence type="predicted"/>
<dbReference type="InterPro" id="IPR014044">
    <property type="entry name" value="CAP_dom"/>
</dbReference>
<keyword evidence="1" id="KW-1133">Transmembrane helix</keyword>
<feature type="domain" description="SCP" evidence="2">
    <location>
        <begin position="57"/>
        <end position="168"/>
    </location>
</feature>
<evidence type="ECO:0000256" key="1">
    <source>
        <dbReference type="SAM" id="Phobius"/>
    </source>
</evidence>
<dbReference type="Pfam" id="PF00188">
    <property type="entry name" value="CAP"/>
    <property type="match status" value="1"/>
</dbReference>
<dbReference type="SUPFAM" id="SSF55797">
    <property type="entry name" value="PR-1-like"/>
    <property type="match status" value="1"/>
</dbReference>
<feature type="transmembrane region" description="Helical" evidence="1">
    <location>
        <begin position="12"/>
        <end position="31"/>
    </location>
</feature>
<dbReference type="PANTHER" id="PTHR31157:SF1">
    <property type="entry name" value="SCP DOMAIN-CONTAINING PROTEIN"/>
    <property type="match status" value="1"/>
</dbReference>
<dbReference type="EMBL" id="JAMFTQ010000012">
    <property type="protein sequence ID" value="MCP1388287.1"/>
    <property type="molecule type" value="Genomic_DNA"/>
</dbReference>
<keyword evidence="1" id="KW-0812">Transmembrane</keyword>
<comment type="caution">
    <text evidence="3">The sequence shown here is derived from an EMBL/GenBank/DDBJ whole genome shotgun (WGS) entry which is preliminary data.</text>
</comment>
<dbReference type="RefSeq" id="WP_253578664.1">
    <property type="nucleotide sequence ID" value="NZ_JAMFTQ010000012.1"/>
</dbReference>
<evidence type="ECO:0000313" key="3">
    <source>
        <dbReference type="EMBL" id="MCP1388287.1"/>
    </source>
</evidence>
<accession>A0ABT1G2N3</accession>
<evidence type="ECO:0000313" key="4">
    <source>
        <dbReference type="Proteomes" id="UP001204000"/>
    </source>
</evidence>
<keyword evidence="4" id="KW-1185">Reference proteome</keyword>
<dbReference type="Proteomes" id="UP001204000">
    <property type="component" value="Unassembled WGS sequence"/>
</dbReference>